<gene>
    <name evidence="1" type="ORF">TNCV_4090201</name>
</gene>
<evidence type="ECO:0000313" key="1">
    <source>
        <dbReference type="EMBL" id="GFY06918.1"/>
    </source>
</evidence>
<accession>A0A8X6SH74</accession>
<organism evidence="1 2">
    <name type="scientific">Trichonephila clavipes</name>
    <name type="common">Golden silk orbweaver</name>
    <name type="synonym">Nephila clavipes</name>
    <dbReference type="NCBI Taxonomy" id="2585209"/>
    <lineage>
        <taxon>Eukaryota</taxon>
        <taxon>Metazoa</taxon>
        <taxon>Ecdysozoa</taxon>
        <taxon>Arthropoda</taxon>
        <taxon>Chelicerata</taxon>
        <taxon>Arachnida</taxon>
        <taxon>Araneae</taxon>
        <taxon>Araneomorphae</taxon>
        <taxon>Entelegynae</taxon>
        <taxon>Araneoidea</taxon>
        <taxon>Nephilidae</taxon>
        <taxon>Trichonephila</taxon>
    </lineage>
</organism>
<sequence>MSVRSRLDKTAGCTSLHTHLIVIFCQTEAELATEKHAKPYRGRHSMQIMVSCNIIQDDSADVLGFEANIGKVAVSGTLSQPNTTR</sequence>
<comment type="caution">
    <text evidence="1">The sequence shown here is derived from an EMBL/GenBank/DDBJ whole genome shotgun (WGS) entry which is preliminary data.</text>
</comment>
<proteinExistence type="predicted"/>
<evidence type="ECO:0000313" key="2">
    <source>
        <dbReference type="Proteomes" id="UP000887159"/>
    </source>
</evidence>
<dbReference type="EMBL" id="BMAU01021265">
    <property type="protein sequence ID" value="GFY06918.1"/>
    <property type="molecule type" value="Genomic_DNA"/>
</dbReference>
<dbReference type="Proteomes" id="UP000887159">
    <property type="component" value="Unassembled WGS sequence"/>
</dbReference>
<keyword evidence="2" id="KW-1185">Reference proteome</keyword>
<reference evidence="1" key="1">
    <citation type="submission" date="2020-08" db="EMBL/GenBank/DDBJ databases">
        <title>Multicomponent nature underlies the extraordinary mechanical properties of spider dragline silk.</title>
        <authorList>
            <person name="Kono N."/>
            <person name="Nakamura H."/>
            <person name="Mori M."/>
            <person name="Yoshida Y."/>
            <person name="Ohtoshi R."/>
            <person name="Malay A.D."/>
            <person name="Moran D.A.P."/>
            <person name="Tomita M."/>
            <person name="Numata K."/>
            <person name="Arakawa K."/>
        </authorList>
    </citation>
    <scope>NUCLEOTIDE SEQUENCE</scope>
</reference>
<dbReference type="AlphaFoldDB" id="A0A8X6SH74"/>
<protein>
    <submittedName>
        <fullName evidence="1">Uncharacterized protein</fullName>
    </submittedName>
</protein>
<name>A0A8X6SH74_TRICX</name>